<reference evidence="1 2" key="1">
    <citation type="journal article" date="2018" name="PLoS Genet.">
        <title>Population sequencing reveals clonal diversity and ancestral inbreeding in the grapevine cultivar Chardonnay.</title>
        <authorList>
            <person name="Roach M.J."/>
            <person name="Johnson D.L."/>
            <person name="Bohlmann J."/>
            <person name="van Vuuren H.J."/>
            <person name="Jones S.J."/>
            <person name="Pretorius I.S."/>
            <person name="Schmidt S.A."/>
            <person name="Borneman A.R."/>
        </authorList>
    </citation>
    <scope>NUCLEOTIDE SEQUENCE [LARGE SCALE GENOMIC DNA]</scope>
    <source>
        <strain evidence="2">cv. Chardonnay</strain>
        <tissue evidence="1">Leaf</tissue>
    </source>
</reference>
<dbReference type="AlphaFoldDB" id="A0A438GS21"/>
<accession>A0A438GS21</accession>
<dbReference type="EMBL" id="QGNW01000359">
    <property type="protein sequence ID" value="RVW75016.1"/>
    <property type="molecule type" value="Genomic_DNA"/>
</dbReference>
<dbReference type="InterPro" id="IPR023213">
    <property type="entry name" value="CAT-like_dom_sf"/>
</dbReference>
<dbReference type="Proteomes" id="UP000288805">
    <property type="component" value="Unassembled WGS sequence"/>
</dbReference>
<name>A0A438GS21_VITVI</name>
<dbReference type="Gene3D" id="3.30.559.10">
    <property type="entry name" value="Chloramphenicol acetyltransferase-like domain"/>
    <property type="match status" value="1"/>
</dbReference>
<evidence type="ECO:0000313" key="2">
    <source>
        <dbReference type="Proteomes" id="UP000288805"/>
    </source>
</evidence>
<protein>
    <submittedName>
        <fullName evidence="1">Uncharacterized protein</fullName>
    </submittedName>
</protein>
<evidence type="ECO:0000313" key="1">
    <source>
        <dbReference type="EMBL" id="RVW75016.1"/>
    </source>
</evidence>
<gene>
    <name evidence="1" type="ORF">CK203_053680</name>
</gene>
<organism evidence="1 2">
    <name type="scientific">Vitis vinifera</name>
    <name type="common">Grape</name>
    <dbReference type="NCBI Taxonomy" id="29760"/>
    <lineage>
        <taxon>Eukaryota</taxon>
        <taxon>Viridiplantae</taxon>
        <taxon>Streptophyta</taxon>
        <taxon>Embryophyta</taxon>
        <taxon>Tracheophyta</taxon>
        <taxon>Spermatophyta</taxon>
        <taxon>Magnoliopsida</taxon>
        <taxon>eudicotyledons</taxon>
        <taxon>Gunneridae</taxon>
        <taxon>Pentapetalae</taxon>
        <taxon>rosids</taxon>
        <taxon>Vitales</taxon>
        <taxon>Vitaceae</taxon>
        <taxon>Viteae</taxon>
        <taxon>Vitis</taxon>
    </lineage>
</organism>
<dbReference type="Pfam" id="PF02458">
    <property type="entry name" value="Transferase"/>
    <property type="match status" value="1"/>
</dbReference>
<proteinExistence type="predicted"/>
<comment type="caution">
    <text evidence="1">The sequence shown here is derived from an EMBL/GenBank/DDBJ whole genome shotgun (WGS) entry which is preliminary data.</text>
</comment>
<sequence>MRLHGNSEQEGGSGGCAACAGKPHGSGNGGDELRFGSMVRVVKEALAQALVSYYAFASEVVSNSMGELELLCNNRGVDFIEVYADVQL</sequence>